<evidence type="ECO:0000313" key="2">
    <source>
        <dbReference type="Proteomes" id="UP001060170"/>
    </source>
</evidence>
<proteinExistence type="predicted"/>
<gene>
    <name evidence="1" type="ORF">MJO28_000864</name>
</gene>
<reference evidence="1 2" key="3">
    <citation type="journal article" date="2022" name="Microbiol. Spectr.">
        <title>Folding features and dynamics of 3D genome architecture in plant fungal pathogens.</title>
        <authorList>
            <person name="Xia C."/>
        </authorList>
    </citation>
    <scope>NUCLEOTIDE SEQUENCE [LARGE SCALE GENOMIC DNA]</scope>
    <source>
        <strain evidence="1 2">93-210</strain>
    </source>
</reference>
<comment type="caution">
    <text evidence="1">The sequence shown here is derived from an EMBL/GenBank/DDBJ whole genome shotgun (WGS) entry which is preliminary data.</text>
</comment>
<reference evidence="2" key="1">
    <citation type="journal article" date="2018" name="BMC Genomics">
        <title>Genomic insights into host adaptation between the wheat stripe rust pathogen (Puccinia striiformis f. sp. tritici) and the barley stripe rust pathogen (Puccinia striiformis f. sp. hordei).</title>
        <authorList>
            <person name="Xia C."/>
            <person name="Wang M."/>
            <person name="Yin C."/>
            <person name="Cornejo O.E."/>
            <person name="Hulbert S.H."/>
            <person name="Chen X."/>
        </authorList>
    </citation>
    <scope>NUCLEOTIDE SEQUENCE [LARGE SCALE GENOMIC DNA]</scope>
    <source>
        <strain evidence="2">93-210</strain>
    </source>
</reference>
<reference evidence="2" key="2">
    <citation type="journal article" date="2018" name="Mol. Plant Microbe Interact.">
        <title>Genome sequence resources for the wheat stripe rust pathogen (Puccinia striiformis f. sp. tritici) and the barley stripe rust pathogen (Puccinia striiformis f. sp. hordei).</title>
        <authorList>
            <person name="Xia C."/>
            <person name="Wang M."/>
            <person name="Yin C."/>
            <person name="Cornejo O.E."/>
            <person name="Hulbert S.H."/>
            <person name="Chen X."/>
        </authorList>
    </citation>
    <scope>NUCLEOTIDE SEQUENCE [LARGE SCALE GENOMIC DNA]</scope>
    <source>
        <strain evidence="2">93-210</strain>
    </source>
</reference>
<accession>A0ACC0F0R6</accession>
<dbReference type="EMBL" id="CM045865">
    <property type="protein sequence ID" value="KAI7962770.1"/>
    <property type="molecule type" value="Genomic_DNA"/>
</dbReference>
<sequence length="3511" mass="397511">MADNEPQSHKTNIPLLTETNYLQWSLRMLAYLRFLSLGKYVLEPPLLGLAGAAAAAVATKHAEVVHILMNHVHENVFETVVTPDIAEDPHAIWESIKARFASASVNNKGRIWLRFMRYEYKGNLGDFIGDMRKLLNEIWMLQLGVPDNILSFSILAKLSEDMYNIVDNIIMNEVICESPAAVLSKLQEMVHLDASRKSKPFVKSLPKSSEEGAASALMHESTKGGKGKGRRQPKAQVKIKCDPGKHNPAATTHDESHCYQLYPELRPESWGPPPASANPATQLVEVDDGNESEVSLLLVEAPSKPIVLDTGATHHMVNDTAVFLPRSDTNIRISTGGHKNFLSATSIGSAVLVNQDGLKLVLDNVLLVPTLNQCLLSVPRLFDRNLVITKTGNDGVLVTIDEDFELEGTVKHNLLELSPTSHFDEIQSQSTCYLSSPVPPDWHVRLGHPNPKYQKIMIPESDPGECEVCKICKLKALPFSSHFKEVTKVLEAVHMDLVGPFPTRSTAGFLYFLTLVDQFSGFKTVKFLRSKDETFDRFLEFRAMAESQTGCKLLGLISDGGGEFVNESFTSFCKSEGINHNISPAYNPQNNGMAERTNQTIIVKARCLLVQSKLPKSFWAEAVNTAATLLSNLTPSATRHLSIPYTVWTGRQANLSVLRPFGCSTYSLIPKELRKFKLLPTAERGIMLGYENDFSSYRIYKPSLKKAFRIRNVKFDEAVFPGLKDYDPEPEDDLFDLPEEIEDGQEASPGIPAEQRTSQTPTPDSSPPEDNSSNLELAGCQEQNQRAPKDINSAISTDNILSVDRRGNTVIAYLTESETPAEDNPKSYTQALLSPNSSFWRKAIDKEISNMNEHEVWIVVQKSEHQKRINCTWVFRVKHDQLNIPVEFKARLCAKGFQQIKGKDYFETYAPTGKMVSLRMLVIMSLKKGLLFHQIDIKSAFLNAPLEEEIYLNPPPGVEVPKDHVLKLKKAMYGLKQAPNAWHRTLSQWLFRIGFKRCDAEPCVFWRKGTFLYLHVDDLAIFSKNPEEFKSEVRQKFKIKDLGESKLLLGMEVIQEENSVTLSQRHYIESQLERFGIQHLFPASTPMKPGGHLMQASVSERIAHLQSGNNYRSLVGALNYISVTTRPDITFAVSSLSQHLNKPGTQHWQAGIQVFRYLKGTKDVGLKLTKNSEVADKLVGYADADWASCPESRRSVSGNLILLNGNVISWKSKKQPTLSLSSTEAEYKSLGDITKEVLWIKTLLNKISNIKIPSPTQIFEDNQGAIALANDASNHSNYKTKHMALRHHFIRREIKIKSIELQYIPTNQMLADFLTKAVGKASIKRALRAAVRSRDFVPSTQANTTTQPLSSSRSEPSPSDTPTNEPDTITVNYRHYSEVNSDGGRRRPPTAKGKGKYQSPASKPSMNDTDPFDDILFDFDDLSNASNKEFLLNNINNDFAREAPFLIEDRLKDLFSTFLSDLSGTIETIPGTLLETSIRNFGEIMREAMKAMITTDVIPSMLDSVLSRIRGGPCENELPDLHVELRQFESLMSERVSTIQDSIYEIDNNTTASLESLTKRIMDTEAESSHCSRYTNEKLSDMADQEDARNERVNRKLNDLASTINNLNYKFSQLIDPTPLVGQDTPPHIADRTHSDHLSSVVSAAPRVIQPTVQNRPTLPAPAENDEFPPLNHGPIDLDVKKELWRGIPRSSDWEVFKGEMPYNHELWIEQIDVYAADYLMTDAMIVSRLTACLAKTAKTWYLTARVGNSNRTWAWWKDRIRQKFGTHHWKLTMRSEFESDKLQLTNPKVLDWFNLQRERLRAFDPDLADNLVCSKILDQCPRQLIHAIKSRYKKEDHKMVYEELVIIAEDILSNHSAQLRTGQQHQSSRPTWRDNNQFKRTADPKPEPEAKKPPAAAPTPPYTKASITCNSCGQKGHYSRECPKKKNRVNAVDVEPNDDQEESNEDPHEENEPDDNASYDGEADINPESFIGVIENGNGAYHDLDLPILAIECDICPTLSIAEVQAATHRPQEWDSSLKVSNVEDARLMKCKPDQGKAHLTGKTNLTTIMIDTKELPCLLDSGASCSIVSQQLLQTILPKWKDLLLPINHAQFHSCSDQLEALGVIELPLIFPHTRGSVRIQAEFVVMKNARIRYLILGNDYLNLYGFDITNSKDRFFTIGNENKKKKFSFKDHHLPDTSVQTSIAAVKQEPLTLQNFVNEDLAESHINPKLSQPERAGLVQLLFNMRDAFATADQPLGAIKGHEVVIELTTHRPYPPLLRRPPYPASPRSREALEAHVDELVKLNVLRKVGHNEVVEITTPVIVAWHNGKSRMVGDFRALNTYTAADRYPIPKISETLNNLARAKFITSMDVLKGFHQNVIARDSRQFLRIILHKGIYEYLRMPFGIKNAPSHFQRMMDIEFRRELDEKWVIIYIDDIIIMSSDWDEHLSRIKRILTIVINMNMKISLKKCNFGFSKITALGHIVSGIAIGIDQNKVAAVLQKPIPQSKKEMQSFLGFAGYYRQHIKDFAAMTKSLTELCKLEVVYEMTQERISAFHLITKKLTTAPLLLFPQWEYPFILYVDASMTGLGAALHQVQEISGIIREGPIVFISRQLKASEAKYGASQLECLCLVWALEKLHYYLDGSAFDVVTDCTALRSLLNMKTPNRHMLRWQIAIQEYRGNMTIKHRAGNVHKNADGLSRWALPNDPSNPAYDPEDEDRPFPIMGIHVSTFSNEFFQLVRDSYVRNTNAHKLCTLLSKDCKDQSLAQSLDEPWKKSYSEGRFSLFDGLLYHRTKHTSVITLADRPTIGTILHECHDSVSAGHLAEDRTLDRVESTAWWPGWRSDTSEYCTTCDRCQKANRATGKRFGLLQSIAEPTKPWDIINMDWVTSLAPGGSCSHNACLVVVDRFSKAPIFVPCFKEDSAMDTAILFWNRVMPRTGIPRIIISDRDPKFTSEFWTGLHAMLGTKLSFSTAYHPQTDGLAERMIQTLEDMVRRFCAYGLEFKDNDGYTHDWVSLLPILELAYSTSIHATTGKAPALLEKGWLPNLPRDFLKRDLVDIHPTAVTYATMFEKAWLHAARSIEAAVAYNKDRWDKTHKEPDFKVGDLVLISTANFNNLSGPRKVRDQFVGPFAIRALHGKNAIEVVLTEEFGRKHPTFPVSLAKHYHEPDQSKFPNRIGAPPIPLPVEPDQQPTAIHKVLKEKRVKVQGKDIKMYLVRYKNTGTDFDKWLSEKDIPDSSILLRRFRKDVEDQIQVLNQENEDDKDEEIINHGSKLVSDLIHDEEIELETDNVKELSDEEDEDRYTSISCKATLAKFQCIARKLNKSPNSKALFAKICREENCLKPHTVERDVRTQWNSMHVQLCSIKRCAKAILEWQKDKRYGTLRAHHINQSNLDLADDLINILQIFQEITLQVSIRGVARILQVVVFIDQITTPASRNAYLAGVQLTNKYYTVTDCSPLNRVAMRLNEVLHPSFKDEYFKLAKWQPEWIIKLVRLKCEMWENHYKPSPAPAPAKSSNRRLKVNESD</sequence>
<evidence type="ECO:0000313" key="1">
    <source>
        <dbReference type="EMBL" id="KAI7962770.1"/>
    </source>
</evidence>
<keyword evidence="2" id="KW-1185">Reference proteome</keyword>
<protein>
    <submittedName>
        <fullName evidence="1">Uncharacterized protein</fullName>
    </submittedName>
</protein>
<name>A0ACC0F0R6_9BASI</name>
<organism evidence="1 2">
    <name type="scientific">Puccinia striiformis f. sp. tritici</name>
    <dbReference type="NCBI Taxonomy" id="168172"/>
    <lineage>
        <taxon>Eukaryota</taxon>
        <taxon>Fungi</taxon>
        <taxon>Dikarya</taxon>
        <taxon>Basidiomycota</taxon>
        <taxon>Pucciniomycotina</taxon>
        <taxon>Pucciniomycetes</taxon>
        <taxon>Pucciniales</taxon>
        <taxon>Pucciniaceae</taxon>
        <taxon>Puccinia</taxon>
    </lineage>
</organism>
<dbReference type="Proteomes" id="UP001060170">
    <property type="component" value="Chromosome 1"/>
</dbReference>